<feature type="transmembrane region" description="Helical" evidence="10">
    <location>
        <begin position="90"/>
        <end position="111"/>
    </location>
</feature>
<dbReference type="EMBL" id="AZHW01000255">
    <property type="protein sequence ID" value="ETX01233.1"/>
    <property type="molecule type" value="Genomic_DNA"/>
</dbReference>
<evidence type="ECO:0000256" key="9">
    <source>
        <dbReference type="PROSITE-ProRule" id="PRU00433"/>
    </source>
</evidence>
<evidence type="ECO:0000256" key="10">
    <source>
        <dbReference type="SAM" id="Phobius"/>
    </source>
</evidence>
<comment type="subcellular location">
    <subcellularLocation>
        <location evidence="1">Cell membrane</location>
        <topology evidence="1">Multi-pass membrane protein</topology>
    </subcellularLocation>
</comment>
<keyword evidence="7 9" id="KW-0408">Iron</keyword>
<evidence type="ECO:0000256" key="2">
    <source>
        <dbReference type="ARBA" id="ARBA00022475"/>
    </source>
</evidence>
<protein>
    <recommendedName>
        <fullName evidence="11">Cytochrome c domain-containing protein</fullName>
    </recommendedName>
</protein>
<keyword evidence="8 10" id="KW-0472">Membrane</keyword>
<keyword evidence="6 10" id="KW-1133">Transmembrane helix</keyword>
<sequence>MYAFLKSVHYVSLLLLCGGPAFWFAIWQPIYGNPSAPVSARFAQRVRCGVVLGAILFIVSGLAEAVRAVSQVVDPNIFEELWLFLSVSHYGQMSLLKAMLTPVLAVIFLLTYRRAKPLAMALTGVVGLALLCTISLTSHAAARPGVIPFLSDLVHIFAVVIWGGGLLYFAGLPWRLVRADLASHTRSIGRLVERFSVLAMAAVLAIAATGAIAAFLHVYGLEALQTTPYGRTLFGKLIMFGVALGIAGVHLLVIGPGLKRQARRFAPARAAQLVQRLQRLVQIEAGLILAGMVLAGVLTTFSPAERPGHIVRQDWQELLGDMQLRLTMAPTNEIGGVQFEIALQQHGAPAPSDTRVSLYMRMVDHDMGLSNMAATPVSPGQYRASSLVSMAGVWQVEVNVQPPQAPALQTTVDFEAPTGALDLGRIRRLDLSTLTFSWVNALSCVLGGLIIALAIFMIWASKRGRLPVWATPFGLLLMACGGALGLSVVLVDAYPTTYIKNPLPRETQVVERGAALFLTHCSVCHGQTGRGNGPAAAGLNPQPANLTSPHVDDHTDGDIFWWLNYGIAGSAMPSFQDTLSDTERWELIRFIRSLRHPLAENG</sequence>
<dbReference type="GO" id="GO:0009055">
    <property type="term" value="F:electron transfer activity"/>
    <property type="evidence" value="ECO:0007669"/>
    <property type="project" value="InterPro"/>
</dbReference>
<dbReference type="Gene3D" id="1.10.760.10">
    <property type="entry name" value="Cytochrome c-like domain"/>
    <property type="match status" value="1"/>
</dbReference>
<evidence type="ECO:0000256" key="7">
    <source>
        <dbReference type="ARBA" id="ARBA00023004"/>
    </source>
</evidence>
<dbReference type="SUPFAM" id="SSF46626">
    <property type="entry name" value="Cytochrome c"/>
    <property type="match status" value="1"/>
</dbReference>
<dbReference type="PANTHER" id="PTHR34820">
    <property type="entry name" value="INNER MEMBRANE PROTEIN YEBZ"/>
    <property type="match status" value="1"/>
</dbReference>
<feature type="transmembrane region" description="Helical" evidence="10">
    <location>
        <begin position="237"/>
        <end position="258"/>
    </location>
</feature>
<dbReference type="Pfam" id="PF00034">
    <property type="entry name" value="Cytochrom_C"/>
    <property type="match status" value="1"/>
</dbReference>
<feature type="transmembrane region" description="Helical" evidence="10">
    <location>
        <begin position="118"/>
        <end position="141"/>
    </location>
</feature>
<accession>W4LTC3</accession>
<dbReference type="GO" id="GO:0020037">
    <property type="term" value="F:heme binding"/>
    <property type="evidence" value="ECO:0007669"/>
    <property type="project" value="InterPro"/>
</dbReference>
<keyword evidence="13" id="KW-1185">Reference proteome</keyword>
<dbReference type="GO" id="GO:0006825">
    <property type="term" value="P:copper ion transport"/>
    <property type="evidence" value="ECO:0007669"/>
    <property type="project" value="InterPro"/>
</dbReference>
<organism evidence="12 13">
    <name type="scientific">Entotheonella factor</name>
    <dbReference type="NCBI Taxonomy" id="1429438"/>
    <lineage>
        <taxon>Bacteria</taxon>
        <taxon>Pseudomonadati</taxon>
        <taxon>Nitrospinota/Tectimicrobiota group</taxon>
        <taxon>Candidatus Tectimicrobiota</taxon>
        <taxon>Candidatus Entotheonellia</taxon>
        <taxon>Candidatus Entotheonellales</taxon>
        <taxon>Candidatus Entotheonellaceae</taxon>
        <taxon>Candidatus Entotheonella</taxon>
    </lineage>
</organism>
<keyword evidence="2" id="KW-1003">Cell membrane</keyword>
<dbReference type="Proteomes" id="UP000019141">
    <property type="component" value="Unassembled WGS sequence"/>
</dbReference>
<keyword evidence="3 9" id="KW-0349">Heme</keyword>
<gene>
    <name evidence="12" type="ORF">ETSY1_08080</name>
</gene>
<dbReference type="InterPro" id="IPR036909">
    <property type="entry name" value="Cyt_c-like_dom_sf"/>
</dbReference>
<reference evidence="12 13" key="1">
    <citation type="journal article" date="2014" name="Nature">
        <title>An environmental bacterial taxon with a large and distinct metabolic repertoire.</title>
        <authorList>
            <person name="Wilson M.C."/>
            <person name="Mori T."/>
            <person name="Ruckert C."/>
            <person name="Uria A.R."/>
            <person name="Helf M.J."/>
            <person name="Takada K."/>
            <person name="Gernert C."/>
            <person name="Steffens U.A."/>
            <person name="Heycke N."/>
            <person name="Schmitt S."/>
            <person name="Rinke C."/>
            <person name="Helfrich E.J."/>
            <person name="Brachmann A.O."/>
            <person name="Gurgui C."/>
            <person name="Wakimoto T."/>
            <person name="Kracht M."/>
            <person name="Crusemann M."/>
            <person name="Hentschel U."/>
            <person name="Abe I."/>
            <person name="Matsunaga S."/>
            <person name="Kalinowski J."/>
            <person name="Takeyama H."/>
            <person name="Piel J."/>
        </authorList>
    </citation>
    <scope>NUCLEOTIDE SEQUENCE [LARGE SCALE GENOMIC DNA]</scope>
    <source>
        <strain evidence="13">TSY1</strain>
    </source>
</reference>
<evidence type="ECO:0000256" key="4">
    <source>
        <dbReference type="ARBA" id="ARBA00022692"/>
    </source>
</evidence>
<evidence type="ECO:0000256" key="6">
    <source>
        <dbReference type="ARBA" id="ARBA00022989"/>
    </source>
</evidence>
<dbReference type="PROSITE" id="PS51007">
    <property type="entry name" value="CYTC"/>
    <property type="match status" value="1"/>
</dbReference>
<name>W4LTC3_ENTF1</name>
<feature type="transmembrane region" description="Helical" evidence="10">
    <location>
        <begin position="438"/>
        <end position="461"/>
    </location>
</feature>
<dbReference type="InterPro" id="IPR032694">
    <property type="entry name" value="CopC/D"/>
</dbReference>
<dbReference type="Pfam" id="PF05425">
    <property type="entry name" value="CopD"/>
    <property type="match status" value="1"/>
</dbReference>
<dbReference type="InterPro" id="IPR009056">
    <property type="entry name" value="Cyt_c-like_dom"/>
</dbReference>
<evidence type="ECO:0000313" key="12">
    <source>
        <dbReference type="EMBL" id="ETX01233.1"/>
    </source>
</evidence>
<dbReference type="HOGENOM" id="CLU_414428_0_0_7"/>
<evidence type="ECO:0000256" key="1">
    <source>
        <dbReference type="ARBA" id="ARBA00004651"/>
    </source>
</evidence>
<keyword evidence="4 10" id="KW-0812">Transmembrane</keyword>
<evidence type="ECO:0000256" key="5">
    <source>
        <dbReference type="ARBA" id="ARBA00022723"/>
    </source>
</evidence>
<dbReference type="GO" id="GO:0046872">
    <property type="term" value="F:metal ion binding"/>
    <property type="evidence" value="ECO:0007669"/>
    <property type="project" value="UniProtKB-KW"/>
</dbReference>
<dbReference type="GO" id="GO:0005886">
    <property type="term" value="C:plasma membrane"/>
    <property type="evidence" value="ECO:0007669"/>
    <property type="project" value="UniProtKB-SubCell"/>
</dbReference>
<evidence type="ECO:0000259" key="11">
    <source>
        <dbReference type="PROSITE" id="PS51007"/>
    </source>
</evidence>
<keyword evidence="5 9" id="KW-0479">Metal-binding</keyword>
<feature type="transmembrane region" description="Helical" evidence="10">
    <location>
        <begin position="48"/>
        <end position="70"/>
    </location>
</feature>
<comment type="caution">
    <text evidence="12">The sequence shown here is derived from an EMBL/GenBank/DDBJ whole genome shotgun (WGS) entry which is preliminary data.</text>
</comment>
<feature type="transmembrane region" description="Helical" evidence="10">
    <location>
        <begin position="153"/>
        <end position="174"/>
    </location>
</feature>
<dbReference type="AlphaFoldDB" id="W4LTC3"/>
<evidence type="ECO:0000256" key="8">
    <source>
        <dbReference type="ARBA" id="ARBA00023136"/>
    </source>
</evidence>
<dbReference type="InterPro" id="IPR008457">
    <property type="entry name" value="Cu-R_CopD_dom"/>
</dbReference>
<evidence type="ECO:0000256" key="3">
    <source>
        <dbReference type="ARBA" id="ARBA00022617"/>
    </source>
</evidence>
<feature type="domain" description="Cytochrome c" evidence="11">
    <location>
        <begin position="508"/>
        <end position="595"/>
    </location>
</feature>
<feature type="transmembrane region" description="Helical" evidence="10">
    <location>
        <begin position="7"/>
        <end position="27"/>
    </location>
</feature>
<feature type="transmembrane region" description="Helical" evidence="10">
    <location>
        <begin position="473"/>
        <end position="494"/>
    </location>
</feature>
<feature type="transmembrane region" description="Helical" evidence="10">
    <location>
        <begin position="195"/>
        <end position="217"/>
    </location>
</feature>
<evidence type="ECO:0000313" key="13">
    <source>
        <dbReference type="Proteomes" id="UP000019141"/>
    </source>
</evidence>
<dbReference type="PANTHER" id="PTHR34820:SF4">
    <property type="entry name" value="INNER MEMBRANE PROTEIN YEBZ"/>
    <property type="match status" value="1"/>
</dbReference>
<proteinExistence type="predicted"/>